<dbReference type="InterPro" id="IPR012347">
    <property type="entry name" value="Ferritin-like"/>
</dbReference>
<evidence type="ECO:0008006" key="3">
    <source>
        <dbReference type="Google" id="ProtNLM"/>
    </source>
</evidence>
<protein>
    <recommendedName>
        <fullName evidence="3">DUF2202 domain-containing protein</fullName>
    </recommendedName>
</protein>
<organism evidence="1 2">
    <name type="scientific">Iodidimonas muriae</name>
    <dbReference type="NCBI Taxonomy" id="261467"/>
    <lineage>
        <taxon>Bacteria</taxon>
        <taxon>Pseudomonadati</taxon>
        <taxon>Pseudomonadota</taxon>
        <taxon>Alphaproteobacteria</taxon>
        <taxon>Iodidimonadales</taxon>
        <taxon>Iodidimonadaceae</taxon>
        <taxon>Iodidimonas</taxon>
    </lineage>
</organism>
<dbReference type="InterPro" id="IPR009078">
    <property type="entry name" value="Ferritin-like_SF"/>
</dbReference>
<reference evidence="2" key="1">
    <citation type="journal article" date="2019" name="Int. J. Syst. Evol. Microbiol.">
        <title>The Global Catalogue of Microorganisms (GCM) 10K type strain sequencing project: providing services to taxonomists for standard genome sequencing and annotation.</title>
        <authorList>
            <consortium name="The Broad Institute Genomics Platform"/>
            <consortium name="The Broad Institute Genome Sequencing Center for Infectious Disease"/>
            <person name="Wu L."/>
            <person name="Ma J."/>
        </authorList>
    </citation>
    <scope>NUCLEOTIDE SEQUENCE [LARGE SCALE GENOMIC DNA]</scope>
    <source>
        <strain evidence="2">JCM 17843</strain>
    </source>
</reference>
<dbReference type="EMBL" id="BMOV01000014">
    <property type="protein sequence ID" value="GGO17002.1"/>
    <property type="molecule type" value="Genomic_DNA"/>
</dbReference>
<accession>A0ABQ2LGA0</accession>
<comment type="caution">
    <text evidence="1">The sequence shown here is derived from an EMBL/GenBank/DDBJ whole genome shotgun (WGS) entry which is preliminary data.</text>
</comment>
<evidence type="ECO:0000313" key="1">
    <source>
        <dbReference type="EMBL" id="GGO17002.1"/>
    </source>
</evidence>
<keyword evidence="2" id="KW-1185">Reference proteome</keyword>
<sequence>MNEKTVAALTEALDDEYKARATYRKVIETFGPIRPFINIVDAEDRHASALLRQFERLGLQPPEDKWTGRIEAPSSITAACEAAVTAEIENAEMYDRLLADLDDAAVRNVLLNLQDASQNRHLPAFQRCLERSKR</sequence>
<dbReference type="CDD" id="cd01048">
    <property type="entry name" value="Ferritin_like_AB2"/>
    <property type="match status" value="1"/>
</dbReference>
<dbReference type="SUPFAM" id="SSF47240">
    <property type="entry name" value="Ferritin-like"/>
    <property type="match status" value="1"/>
</dbReference>
<proteinExistence type="predicted"/>
<dbReference type="Proteomes" id="UP000602381">
    <property type="component" value="Unassembled WGS sequence"/>
</dbReference>
<gene>
    <name evidence="1" type="ORF">GCM10007972_26700</name>
</gene>
<dbReference type="RefSeq" id="WP_150006336.1">
    <property type="nucleotide sequence ID" value="NZ_BMOV01000014.1"/>
</dbReference>
<dbReference type="InterPro" id="IPR019243">
    <property type="entry name" value="DUF2202"/>
</dbReference>
<name>A0ABQ2LGA0_9PROT</name>
<dbReference type="Gene3D" id="1.20.1260.10">
    <property type="match status" value="1"/>
</dbReference>
<evidence type="ECO:0000313" key="2">
    <source>
        <dbReference type="Proteomes" id="UP000602381"/>
    </source>
</evidence>